<dbReference type="Proteomes" id="UP000245207">
    <property type="component" value="Unassembled WGS sequence"/>
</dbReference>
<dbReference type="OrthoDB" id="10564916at2759"/>
<evidence type="ECO:0000313" key="2">
    <source>
        <dbReference type="Proteomes" id="UP000245207"/>
    </source>
</evidence>
<dbReference type="AlphaFoldDB" id="A0A2U1NN12"/>
<dbReference type="EMBL" id="PKPP01002494">
    <property type="protein sequence ID" value="PWA74903.1"/>
    <property type="molecule type" value="Genomic_DNA"/>
</dbReference>
<protein>
    <submittedName>
        <fullName evidence="1">DDT domain-containing protein</fullName>
    </submittedName>
</protein>
<organism evidence="1 2">
    <name type="scientific">Artemisia annua</name>
    <name type="common">Sweet wormwood</name>
    <dbReference type="NCBI Taxonomy" id="35608"/>
    <lineage>
        <taxon>Eukaryota</taxon>
        <taxon>Viridiplantae</taxon>
        <taxon>Streptophyta</taxon>
        <taxon>Embryophyta</taxon>
        <taxon>Tracheophyta</taxon>
        <taxon>Spermatophyta</taxon>
        <taxon>Magnoliopsida</taxon>
        <taxon>eudicotyledons</taxon>
        <taxon>Gunneridae</taxon>
        <taxon>Pentapetalae</taxon>
        <taxon>asterids</taxon>
        <taxon>campanulids</taxon>
        <taxon>Asterales</taxon>
        <taxon>Asteraceae</taxon>
        <taxon>Asteroideae</taxon>
        <taxon>Anthemideae</taxon>
        <taxon>Artemisiinae</taxon>
        <taxon>Artemisia</taxon>
    </lineage>
</organism>
<gene>
    <name evidence="1" type="ORF">CTI12_AA247380</name>
</gene>
<dbReference type="STRING" id="35608.A0A2U1NN12"/>
<sequence length="104" mass="12205">MDMWLDLSVYQRLCGFEVIGRANDLTINTGTIPQIHTFCHLEETREGKRQFKNASTGLGLYRWKGGRLTRKLFNWKFLPHYLACKEDDGTLFPENSEYSKRTKD</sequence>
<proteinExistence type="predicted"/>
<accession>A0A2U1NN12</accession>
<evidence type="ECO:0000313" key="1">
    <source>
        <dbReference type="EMBL" id="PWA74903.1"/>
    </source>
</evidence>
<comment type="caution">
    <text evidence="1">The sequence shown here is derived from an EMBL/GenBank/DDBJ whole genome shotgun (WGS) entry which is preliminary data.</text>
</comment>
<name>A0A2U1NN12_ARTAN</name>
<keyword evidence="2" id="KW-1185">Reference proteome</keyword>
<reference evidence="1 2" key="1">
    <citation type="journal article" date="2018" name="Mol. Plant">
        <title>The genome of Artemisia annua provides insight into the evolution of Asteraceae family and artemisinin biosynthesis.</title>
        <authorList>
            <person name="Shen Q."/>
            <person name="Zhang L."/>
            <person name="Liao Z."/>
            <person name="Wang S."/>
            <person name="Yan T."/>
            <person name="Shi P."/>
            <person name="Liu M."/>
            <person name="Fu X."/>
            <person name="Pan Q."/>
            <person name="Wang Y."/>
            <person name="Lv Z."/>
            <person name="Lu X."/>
            <person name="Zhang F."/>
            <person name="Jiang W."/>
            <person name="Ma Y."/>
            <person name="Chen M."/>
            <person name="Hao X."/>
            <person name="Li L."/>
            <person name="Tang Y."/>
            <person name="Lv G."/>
            <person name="Zhou Y."/>
            <person name="Sun X."/>
            <person name="Brodelius P.E."/>
            <person name="Rose J.K.C."/>
            <person name="Tang K."/>
        </authorList>
    </citation>
    <scope>NUCLEOTIDE SEQUENCE [LARGE SCALE GENOMIC DNA]</scope>
    <source>
        <strain evidence="2">cv. Huhao1</strain>
        <tissue evidence="1">Leaf</tissue>
    </source>
</reference>